<feature type="domain" description="Sucrose phosphatase-like" evidence="8">
    <location>
        <begin position="470"/>
        <end position="705"/>
    </location>
</feature>
<dbReference type="AlphaFoldDB" id="F0SKM1"/>
<dbReference type="InterPro" id="IPR000368">
    <property type="entry name" value="Sucrose_synth_GT-B1"/>
</dbReference>
<dbReference type="Gene3D" id="3.90.1070.10">
    <property type="match status" value="1"/>
</dbReference>
<dbReference type="NCBIfam" id="TIGR01484">
    <property type="entry name" value="HAD-SF-IIB"/>
    <property type="match status" value="1"/>
</dbReference>
<dbReference type="InterPro" id="IPR001296">
    <property type="entry name" value="Glyco_trans_1"/>
</dbReference>
<accession>F0SKM1</accession>
<evidence type="ECO:0000256" key="4">
    <source>
        <dbReference type="ARBA" id="ARBA00022679"/>
    </source>
</evidence>
<evidence type="ECO:0000259" key="7">
    <source>
        <dbReference type="Pfam" id="PF00862"/>
    </source>
</evidence>
<feature type="domain" description="Sucrose synthase first GT-B" evidence="7">
    <location>
        <begin position="9"/>
        <end position="204"/>
    </location>
</feature>
<dbReference type="PANTHER" id="PTHR46039:SF5">
    <property type="entry name" value="SUCROSE-PHOSPHATE SYNTHASE 3-RELATED"/>
    <property type="match status" value="1"/>
</dbReference>
<dbReference type="InterPro" id="IPR006380">
    <property type="entry name" value="SPP-like_dom"/>
</dbReference>
<evidence type="ECO:0000256" key="3">
    <source>
        <dbReference type="ARBA" id="ARBA00022676"/>
    </source>
</evidence>
<dbReference type="InterPro" id="IPR012821">
    <property type="entry name" value="Sucrose_P_synth_Pase-like_dom"/>
</dbReference>
<dbReference type="CDD" id="cd03800">
    <property type="entry name" value="GT4_sucrose_synthase"/>
    <property type="match status" value="1"/>
</dbReference>
<gene>
    <name evidence="9" type="ordered locus">Plabr_0007</name>
</gene>
<evidence type="ECO:0000256" key="5">
    <source>
        <dbReference type="ARBA" id="ARBA00047471"/>
    </source>
</evidence>
<evidence type="ECO:0000259" key="6">
    <source>
        <dbReference type="Pfam" id="PF00534"/>
    </source>
</evidence>
<dbReference type="RefSeq" id="WP_013626383.1">
    <property type="nucleotide sequence ID" value="NC_015174.1"/>
</dbReference>
<feature type="domain" description="Glycosyl transferase family 1" evidence="6">
    <location>
        <begin position="250"/>
        <end position="424"/>
    </location>
</feature>
<dbReference type="InterPro" id="IPR044161">
    <property type="entry name" value="SPS"/>
</dbReference>
<dbReference type="Pfam" id="PF00534">
    <property type="entry name" value="Glycos_transf_1"/>
    <property type="match status" value="1"/>
</dbReference>
<dbReference type="Proteomes" id="UP000006860">
    <property type="component" value="Chromosome"/>
</dbReference>
<keyword evidence="3 9" id="KW-0328">Glycosyltransferase</keyword>
<dbReference type="InterPro" id="IPR036412">
    <property type="entry name" value="HAD-like_sf"/>
</dbReference>
<dbReference type="SUPFAM" id="SSF53756">
    <property type="entry name" value="UDP-Glycosyltransferase/glycogen phosphorylase"/>
    <property type="match status" value="1"/>
</dbReference>
<dbReference type="HOGENOM" id="CLU_009583_24_0_0"/>
<dbReference type="InterPro" id="IPR006379">
    <property type="entry name" value="HAD-SF_hydro_IIB"/>
</dbReference>
<comment type="similarity">
    <text evidence="1">Belongs to the glycosyltransferase 1 family.</text>
</comment>
<evidence type="ECO:0000259" key="8">
    <source>
        <dbReference type="Pfam" id="PF05116"/>
    </source>
</evidence>
<evidence type="ECO:0000313" key="9">
    <source>
        <dbReference type="EMBL" id="ADY57639.1"/>
    </source>
</evidence>
<sequence length="719" mass="81730">MTDKKQTLSHIALISLHGLIRAENPELGRDADTGGQIRYVLEVARELARQEGVERVDLITRQIFDDRVGPDYSRVEEEIEGNARIIRLPFGPKRYLRKEALWPYIEVFIDQAIGYFKRNGLPDVIHGHYADAGLAGAYLARLLHVPFVFTGHSLGRVKRQRLLAGNGNAEAIERQYNLSTRVEAEEFALETASIVITSTYQEVEEQYALYDHYVPERMEVIPPGVDLDRYTSDPVDEESTNIVQETYRFLKDPDKPLIMTMARPDERKNLDMLVKVYGESKELQKHANLLLILGTRDDLRDLPSGQQKVIRNILTLIDVYDLYGKVAYPKTHLPSEVPDLYRLLHQKKGIFINPALTEPFGLTLLEAAASGVPVVATNDGGPLDIIANCRNGLLVDPLNPQEIEHALMRMLTEPEQWEEWSRNGLQGAREHYTWNTHARRYVRDLNDILTHSAEPALATPRKKRQIPNFDRLIITDLDNTLTGDNEALAEFIDLIKQYENVGFGIATGRPLSAVKRMVEDLNLPMPDLLNTAVGTELYYGEGLVPDHSWRDQIGYQWKPDEIRAVLDEQPGFYRQRDEQQTEFKISYEIDTQVAPSLTEIKTVLRQAGLRANVVLSLGMYLDVIPVRGGSEYSMRHLLYRWGFAPEKVLVAGDCGNDEGMLKGRTLGVVVGNHSPELNKLKNWPRIYFAEATHARGIIEGIQYYQFLDNITIPNDQVDE</sequence>
<dbReference type="GO" id="GO:0046524">
    <property type="term" value="F:sucrose-phosphate synthase activity"/>
    <property type="evidence" value="ECO:0007669"/>
    <property type="project" value="UniProtKB-EC"/>
</dbReference>
<keyword evidence="10" id="KW-1185">Reference proteome</keyword>
<dbReference type="OrthoDB" id="9781413at2"/>
<dbReference type="PANTHER" id="PTHR46039">
    <property type="entry name" value="SUCROSE-PHOSPHATE SYNTHASE 3-RELATED"/>
    <property type="match status" value="1"/>
</dbReference>
<dbReference type="EC" id="2.4.1.14" evidence="2"/>
<name>F0SKM1_RUBBR</name>
<keyword evidence="4 9" id="KW-0808">Transferase</keyword>
<dbReference type="InterPro" id="IPR012822">
    <property type="entry name" value="SucroseP_synth_GlycoTrfase_dom"/>
</dbReference>
<proteinExistence type="inferred from homology"/>
<evidence type="ECO:0000256" key="2">
    <source>
        <dbReference type="ARBA" id="ARBA00012536"/>
    </source>
</evidence>
<dbReference type="Gene3D" id="3.40.50.1000">
    <property type="entry name" value="HAD superfamily/HAD-like"/>
    <property type="match status" value="1"/>
</dbReference>
<dbReference type="EMBL" id="CP002546">
    <property type="protein sequence ID" value="ADY57639.1"/>
    <property type="molecule type" value="Genomic_DNA"/>
</dbReference>
<dbReference type="eggNOG" id="COG0438">
    <property type="taxonomic scope" value="Bacteria"/>
</dbReference>
<comment type="catalytic activity">
    <reaction evidence="5">
        <text>beta-D-fructose 6-phosphate + UDP-alpha-D-glucose = sucrose 6(F)-phosphate + UDP + H(+)</text>
        <dbReference type="Rhea" id="RHEA:22172"/>
        <dbReference type="ChEBI" id="CHEBI:15378"/>
        <dbReference type="ChEBI" id="CHEBI:57634"/>
        <dbReference type="ChEBI" id="CHEBI:57723"/>
        <dbReference type="ChEBI" id="CHEBI:58223"/>
        <dbReference type="ChEBI" id="CHEBI:58885"/>
        <dbReference type="EC" id="2.4.1.14"/>
    </reaction>
</comment>
<dbReference type="SUPFAM" id="SSF56784">
    <property type="entry name" value="HAD-like"/>
    <property type="match status" value="1"/>
</dbReference>
<reference evidence="10" key="1">
    <citation type="submission" date="2011-02" db="EMBL/GenBank/DDBJ databases">
        <title>The complete genome of Planctomyces brasiliensis DSM 5305.</title>
        <authorList>
            <person name="Lucas S."/>
            <person name="Copeland A."/>
            <person name="Lapidus A."/>
            <person name="Bruce D."/>
            <person name="Goodwin L."/>
            <person name="Pitluck S."/>
            <person name="Kyrpides N."/>
            <person name="Mavromatis K."/>
            <person name="Pagani I."/>
            <person name="Ivanova N."/>
            <person name="Ovchinnikova G."/>
            <person name="Lu M."/>
            <person name="Detter J.C."/>
            <person name="Han C."/>
            <person name="Land M."/>
            <person name="Hauser L."/>
            <person name="Markowitz V."/>
            <person name="Cheng J.-F."/>
            <person name="Hugenholtz P."/>
            <person name="Woyke T."/>
            <person name="Wu D."/>
            <person name="Tindall B."/>
            <person name="Pomrenke H.G."/>
            <person name="Brambilla E."/>
            <person name="Klenk H.-P."/>
            <person name="Eisen J.A."/>
        </authorList>
    </citation>
    <scope>NUCLEOTIDE SEQUENCE [LARGE SCALE GENOMIC DNA]</scope>
    <source>
        <strain evidence="10">ATCC 49424 / DSM 5305 / JCM 21570 / IAM 15109 / NBRC 103401 / IFAM 1448</strain>
    </source>
</reference>
<protein>
    <recommendedName>
        <fullName evidence="2">sucrose-phosphate synthase</fullName>
        <ecNumber evidence="2">2.4.1.14</ecNumber>
    </recommendedName>
</protein>
<dbReference type="eggNOG" id="COG0561">
    <property type="taxonomic scope" value="Bacteria"/>
</dbReference>
<dbReference type="STRING" id="756272.Plabr_0007"/>
<dbReference type="NCBIfam" id="TIGR02472">
    <property type="entry name" value="sucr_P_syn_N"/>
    <property type="match status" value="1"/>
</dbReference>
<dbReference type="Gene3D" id="3.40.50.2000">
    <property type="entry name" value="Glycogen Phosphorylase B"/>
    <property type="match status" value="2"/>
</dbReference>
<evidence type="ECO:0000313" key="10">
    <source>
        <dbReference type="Proteomes" id="UP000006860"/>
    </source>
</evidence>
<dbReference type="KEGG" id="pbs:Plabr_0007"/>
<dbReference type="GO" id="GO:0016791">
    <property type="term" value="F:phosphatase activity"/>
    <property type="evidence" value="ECO:0007669"/>
    <property type="project" value="UniProtKB-ARBA"/>
</dbReference>
<evidence type="ECO:0000256" key="1">
    <source>
        <dbReference type="ARBA" id="ARBA00006530"/>
    </source>
</evidence>
<dbReference type="InterPro" id="IPR023214">
    <property type="entry name" value="HAD_sf"/>
</dbReference>
<dbReference type="Pfam" id="PF00862">
    <property type="entry name" value="GT-B_Sucrose_synth"/>
    <property type="match status" value="1"/>
</dbReference>
<dbReference type="Pfam" id="PF05116">
    <property type="entry name" value="S6PP"/>
    <property type="match status" value="1"/>
</dbReference>
<dbReference type="NCBIfam" id="TIGR02471">
    <property type="entry name" value="sucr_syn_bact_C"/>
    <property type="match status" value="1"/>
</dbReference>
<organism evidence="9 10">
    <name type="scientific">Rubinisphaera brasiliensis (strain ATCC 49424 / DSM 5305 / JCM 21570 / IAM 15109 / NBRC 103401 / IFAM 1448)</name>
    <name type="common">Planctomyces brasiliensis</name>
    <dbReference type="NCBI Taxonomy" id="756272"/>
    <lineage>
        <taxon>Bacteria</taxon>
        <taxon>Pseudomonadati</taxon>
        <taxon>Planctomycetota</taxon>
        <taxon>Planctomycetia</taxon>
        <taxon>Planctomycetales</taxon>
        <taxon>Planctomycetaceae</taxon>
        <taxon>Rubinisphaera</taxon>
    </lineage>
</organism>
<keyword evidence="9" id="KW-0378">Hydrolase</keyword>